<gene>
    <name evidence="10" type="primary">atsA_180</name>
    <name evidence="10" type="ORF">SCARR_02048</name>
</gene>
<evidence type="ECO:0000256" key="5">
    <source>
        <dbReference type="ARBA" id="ARBA00022801"/>
    </source>
</evidence>
<dbReference type="Pfam" id="PF00884">
    <property type="entry name" value="Sulfatase"/>
    <property type="match status" value="1"/>
</dbReference>
<dbReference type="PANTHER" id="PTHR42693">
    <property type="entry name" value="ARYLSULFATASE FAMILY MEMBER"/>
    <property type="match status" value="1"/>
</dbReference>
<evidence type="ECO:0000259" key="9">
    <source>
        <dbReference type="PROSITE" id="PS50222"/>
    </source>
</evidence>
<feature type="domain" description="EF-hand" evidence="9">
    <location>
        <begin position="827"/>
        <end position="862"/>
    </location>
</feature>
<dbReference type="InterPro" id="IPR002048">
    <property type="entry name" value="EF_hand_dom"/>
</dbReference>
<dbReference type="GO" id="GO:0005509">
    <property type="term" value="F:calcium ion binding"/>
    <property type="evidence" value="ECO:0007669"/>
    <property type="project" value="InterPro"/>
</dbReference>
<feature type="compositionally biased region" description="Basic and acidic residues" evidence="7">
    <location>
        <begin position="835"/>
        <end position="851"/>
    </location>
</feature>
<dbReference type="PROSITE" id="PS00523">
    <property type="entry name" value="SULFATASE_1"/>
    <property type="match status" value="1"/>
</dbReference>
<keyword evidence="3" id="KW-0479">Metal-binding</keyword>
<proteinExistence type="inferred from homology"/>
<dbReference type="SUPFAM" id="SSF53649">
    <property type="entry name" value="Alkaline phosphatase-like"/>
    <property type="match status" value="1"/>
</dbReference>
<accession>A0A6C2UIP8</accession>
<organism evidence="10 11">
    <name type="scientific">Pontiella sulfatireligans</name>
    <dbReference type="NCBI Taxonomy" id="2750658"/>
    <lineage>
        <taxon>Bacteria</taxon>
        <taxon>Pseudomonadati</taxon>
        <taxon>Kiritimatiellota</taxon>
        <taxon>Kiritimatiellia</taxon>
        <taxon>Kiritimatiellales</taxon>
        <taxon>Pontiellaceae</taxon>
        <taxon>Pontiella</taxon>
    </lineage>
</organism>
<sequence>MKTTIMLISAALSSGALAVPYPIVDTGQTFAYGNDNGQDAHYSANAPSYTDNGDGTVTDQVTGLMWTQDPGKKMTFDDAIKNASQCKTGGYSDWRMPTIKELYSLIQLNGTDPDPMSTDTSGLKPFIDDSVFKFTYGKEEDGDRIIDSQFATCTKYVSTTMGGSETMFGVNFADGRIKGYPIKSRRGEKTFYVLYVRDNPDYGKNKFKDNGDRTVTDKATGLTWMKTDSGKGMDWPTALEFAEGFEFAGHDDWRLPSAKELQSIIDYTRSPDTTGSAAIDPIFDATEIKNEGGKKDFAQYWTSSSHLSTRGSDTAVYFAFGRSLGFMQDRRTGEYNLMDVHGAGSQRSDPKVGDASQFPHGRGPQGDVIRIENMVRLVRGGNVEQVDPPVARETRMRKSSGQQTQQRPDRQQSRGGQGMSSGQRSSGGQAARSAQGGRPRDKVRARDTEFKEKFPEGSALPDSLQLYNVDHERVAANSIFKAEYTVVVGGCLTCPEYRNSYPEIEAVAADYRDKGVQFYFLYQSLTHPENWGFVQPTSLQERFAQVEYAKELLQTSIPWLTDTMDNEMKQYFAMAPNAQFVFDRDGEIVHRDSWGRGSSLRESLEKLVGPSDKTTTVADLNLPQFGRKTSSANGLLEPQRLDGVAVPLRVAAGGEEANAEEIKSSDFGEPNRYVKLRPEADQQLIQTGTGQLYLGFRQDPVLGAAWNNLATPPKYRITAGGATVTPAMATAPELSVESDTEPREFLVDVKNWKAGKPIKVEIQYFACNKEKGWCEAVEQEFTVWLEEDATAGKVAGRSHFPGGNSQAGRGGQGQPQGQSQRRGPQAQAGSSADRIFSRYDTNGDGKITKAEFIGPERRFTMLDKDKDGTITCSEAEAAPAAPNRGTGQRQGSAPRPFEQPADVSTKVSAPPTAKASADKPNIVFIYADDMGWTGTSVEMIKGDQDTRSDFYQTPNLEKMAAKGMVFSQAYSPGPMCTPSRAAVLTGKTPAELHITTPGGGRTDGTKKLLTPKPSTQLPKNLPTIGTLLKSEGYATALLGKWHIGRNDDAGMYGFDFHDGSTENASNGTDEDPKEIFSLTERGIRFMEENVKTGTPFYLQLSHYAVHTPDQSQPESISKFEATAPGRIHKDPVYAGMTWDLDTSLNLIFKALEDLNIANNTYVVFMSDNGAPGNPRRPQNTPLNAGKGSLYEGGIRVPLIINGTGIKPGSSCQESVTGCDLLPTFCQWAGIPIPGAIEGSSLVPLLAGKKLERTEKTLLFHYPHYGQGPAQKPQSAIIEGDYKLLKLWETDTYQLFDLSKDIGEQNDLSKSNPEKQKEMVAQMEQRLKETGAQVPTDNPNYDPDAAQPRRRRR</sequence>
<dbReference type="SUPFAM" id="SSF47473">
    <property type="entry name" value="EF-hand"/>
    <property type="match status" value="1"/>
</dbReference>
<evidence type="ECO:0000313" key="10">
    <source>
        <dbReference type="EMBL" id="VGO19988.1"/>
    </source>
</evidence>
<feature type="region of interest" description="Disordered" evidence="7">
    <location>
        <begin position="340"/>
        <end position="456"/>
    </location>
</feature>
<comment type="similarity">
    <text evidence="2">Belongs to the sulfatase family.</text>
</comment>
<keyword evidence="6" id="KW-0106">Calcium</keyword>
<evidence type="ECO:0000256" key="3">
    <source>
        <dbReference type="ARBA" id="ARBA00022723"/>
    </source>
</evidence>
<dbReference type="RefSeq" id="WP_136061444.1">
    <property type="nucleotide sequence ID" value="NZ_CAAHFH010000001.1"/>
</dbReference>
<dbReference type="InterPro" id="IPR018247">
    <property type="entry name" value="EF_Hand_1_Ca_BS"/>
</dbReference>
<dbReference type="InterPro" id="IPR050738">
    <property type="entry name" value="Sulfatase"/>
</dbReference>
<dbReference type="Proteomes" id="UP000346198">
    <property type="component" value="Unassembled WGS sequence"/>
</dbReference>
<feature type="region of interest" description="Disordered" evidence="7">
    <location>
        <begin position="794"/>
        <end position="851"/>
    </location>
</feature>
<dbReference type="Gene3D" id="3.30.1120.10">
    <property type="match status" value="1"/>
</dbReference>
<evidence type="ECO:0000256" key="6">
    <source>
        <dbReference type="ARBA" id="ARBA00022837"/>
    </source>
</evidence>
<dbReference type="CDD" id="cd00051">
    <property type="entry name" value="EFh"/>
    <property type="match status" value="1"/>
</dbReference>
<feature type="signal peptide" evidence="8">
    <location>
        <begin position="1"/>
        <end position="18"/>
    </location>
</feature>
<evidence type="ECO:0000313" key="11">
    <source>
        <dbReference type="Proteomes" id="UP000346198"/>
    </source>
</evidence>
<dbReference type="InterPro" id="IPR036249">
    <property type="entry name" value="Thioredoxin-like_sf"/>
</dbReference>
<protein>
    <submittedName>
        <fullName evidence="10">Arylsulfatase</fullName>
    </submittedName>
</protein>
<evidence type="ECO:0000256" key="8">
    <source>
        <dbReference type="SAM" id="SignalP"/>
    </source>
</evidence>
<feature type="region of interest" description="Disordered" evidence="7">
    <location>
        <begin position="1303"/>
        <end position="1352"/>
    </location>
</feature>
<dbReference type="Gene3D" id="1.10.238.10">
    <property type="entry name" value="EF-hand"/>
    <property type="match status" value="1"/>
</dbReference>
<keyword evidence="5" id="KW-0378">Hydrolase</keyword>
<keyword evidence="4 8" id="KW-0732">Signal</keyword>
<comment type="cofactor">
    <cofactor evidence="1">
        <name>Ca(2+)</name>
        <dbReference type="ChEBI" id="CHEBI:29108"/>
    </cofactor>
</comment>
<dbReference type="Gene3D" id="3.40.30.10">
    <property type="entry name" value="Glutaredoxin"/>
    <property type="match status" value="1"/>
</dbReference>
<name>A0A6C2UIP8_9BACT</name>
<dbReference type="InterPro" id="IPR011992">
    <property type="entry name" value="EF-hand-dom_pair"/>
</dbReference>
<feature type="compositionally biased region" description="Low complexity" evidence="7">
    <location>
        <begin position="815"/>
        <end position="829"/>
    </location>
</feature>
<dbReference type="PANTHER" id="PTHR42693:SF42">
    <property type="entry name" value="ARYLSULFATASE G"/>
    <property type="match status" value="1"/>
</dbReference>
<dbReference type="InterPro" id="IPR011460">
    <property type="entry name" value="Lcl_C"/>
</dbReference>
<dbReference type="GO" id="GO:0004065">
    <property type="term" value="F:arylsulfatase activity"/>
    <property type="evidence" value="ECO:0007669"/>
    <property type="project" value="TreeGrafter"/>
</dbReference>
<dbReference type="InterPro" id="IPR024607">
    <property type="entry name" value="Sulfatase_CS"/>
</dbReference>
<dbReference type="Gene3D" id="3.40.720.10">
    <property type="entry name" value="Alkaline Phosphatase, subunit A"/>
    <property type="match status" value="1"/>
</dbReference>
<evidence type="ECO:0000256" key="2">
    <source>
        <dbReference type="ARBA" id="ARBA00008779"/>
    </source>
</evidence>
<feature type="region of interest" description="Disordered" evidence="7">
    <location>
        <begin position="875"/>
        <end position="915"/>
    </location>
</feature>
<dbReference type="EMBL" id="CAAHFH010000001">
    <property type="protein sequence ID" value="VGO19988.1"/>
    <property type="molecule type" value="Genomic_DNA"/>
</dbReference>
<dbReference type="PROSITE" id="PS50222">
    <property type="entry name" value="EF_HAND_2"/>
    <property type="match status" value="1"/>
</dbReference>
<reference evidence="10 11" key="1">
    <citation type="submission" date="2019-04" db="EMBL/GenBank/DDBJ databases">
        <authorList>
            <person name="Van Vliet M D."/>
        </authorList>
    </citation>
    <scope>NUCLEOTIDE SEQUENCE [LARGE SCALE GENOMIC DNA]</scope>
    <source>
        <strain evidence="10 11">F21</strain>
    </source>
</reference>
<evidence type="ECO:0000256" key="4">
    <source>
        <dbReference type="ARBA" id="ARBA00022729"/>
    </source>
</evidence>
<evidence type="ECO:0000256" key="1">
    <source>
        <dbReference type="ARBA" id="ARBA00001913"/>
    </source>
</evidence>
<feature type="compositionally biased region" description="Basic and acidic residues" evidence="7">
    <location>
        <begin position="438"/>
        <end position="455"/>
    </location>
</feature>
<dbReference type="SUPFAM" id="SSF52833">
    <property type="entry name" value="Thioredoxin-like"/>
    <property type="match status" value="1"/>
</dbReference>
<evidence type="ECO:0000256" key="7">
    <source>
        <dbReference type="SAM" id="MobiDB-lite"/>
    </source>
</evidence>
<dbReference type="Pfam" id="PF07603">
    <property type="entry name" value="Lcl_C"/>
    <property type="match status" value="2"/>
</dbReference>
<dbReference type="PROSITE" id="PS00018">
    <property type="entry name" value="EF_HAND_1"/>
    <property type="match status" value="1"/>
</dbReference>
<dbReference type="Pfam" id="PF13202">
    <property type="entry name" value="EF-hand_5"/>
    <property type="match status" value="1"/>
</dbReference>
<feature type="chain" id="PRO_5028958875" evidence="8">
    <location>
        <begin position="19"/>
        <end position="1352"/>
    </location>
</feature>
<dbReference type="CDD" id="cd16144">
    <property type="entry name" value="ARS_like"/>
    <property type="match status" value="1"/>
</dbReference>
<keyword evidence="11" id="KW-1185">Reference proteome</keyword>
<dbReference type="InterPro" id="IPR000917">
    <property type="entry name" value="Sulfatase_N"/>
</dbReference>
<feature type="compositionally biased region" description="Low complexity" evidence="7">
    <location>
        <begin position="420"/>
        <end position="437"/>
    </location>
</feature>
<dbReference type="InterPro" id="IPR017850">
    <property type="entry name" value="Alkaline_phosphatase_core_sf"/>
</dbReference>